<reference evidence="3 4" key="1">
    <citation type="submission" date="2014-01" db="EMBL/GenBank/DDBJ databases">
        <authorList>
            <consortium name="DOE Joint Genome Institute"/>
            <person name="Anderson I."/>
            <person name="Huntemann M."/>
            <person name="Han J."/>
            <person name="Chen A."/>
            <person name="Kyrpides N."/>
            <person name="Mavromatis K."/>
            <person name="Markowitz V."/>
            <person name="Palaniappan K."/>
            <person name="Ivanova N."/>
            <person name="Schaumberg A."/>
            <person name="Pati A."/>
            <person name="Liolios K."/>
            <person name="Nordberg H.P."/>
            <person name="Cantor M.N."/>
            <person name="Hua S.X."/>
            <person name="Woyke T."/>
        </authorList>
    </citation>
    <scope>NUCLEOTIDE SEQUENCE [LARGE SCALE GENOMIC DNA]</scope>
    <source>
        <strain evidence="3 4">XH-48</strain>
    </source>
</reference>
<dbReference type="eggNOG" id="arCOG00006">
    <property type="taxonomic scope" value="Archaea"/>
</dbReference>
<name>W0JKF2_9EURY</name>
<dbReference type="Pfam" id="PF03551">
    <property type="entry name" value="PadR"/>
    <property type="match status" value="1"/>
</dbReference>
<feature type="domain" description="Transcription regulator PadR N-terminal" evidence="1">
    <location>
        <begin position="130"/>
        <end position="189"/>
    </location>
</feature>
<dbReference type="HOGENOM" id="CLU_112754_0_0_2"/>
<dbReference type="EMBL" id="CP007055">
    <property type="protein sequence ID" value="AHF99078.1"/>
    <property type="molecule type" value="Genomic_DNA"/>
</dbReference>
<dbReference type="AlphaFoldDB" id="W0JKF2"/>
<gene>
    <name evidence="2" type="ORF">HALLA_09545</name>
    <name evidence="3" type="ORF">HALLA_09710</name>
</gene>
<proteinExistence type="predicted"/>
<dbReference type="EMBL" id="CP007055">
    <property type="protein sequence ID" value="AHF99065.1"/>
    <property type="molecule type" value="Genomic_DNA"/>
</dbReference>
<evidence type="ECO:0000313" key="2">
    <source>
        <dbReference type="EMBL" id="AHF99065.1"/>
    </source>
</evidence>
<dbReference type="Gene3D" id="1.10.10.10">
    <property type="entry name" value="Winged helix-like DNA-binding domain superfamily/Winged helix DNA-binding domain"/>
    <property type="match status" value="1"/>
</dbReference>
<dbReference type="Proteomes" id="UP000019024">
    <property type="component" value="Chromosome"/>
</dbReference>
<dbReference type="OrthoDB" id="190025at2157"/>
<sequence>MALYEYEKNHISIEHEERECRVCEGETYHRIETDDYRSRTASVCGTCGETAVTLTDGGSNLYTCDTPQCDGWKEVVTPDGYVCHDCADELEKKYEAEPRLLADGGIEWGDLSGFQRDILEEIARLETVGEDCYGLAIKEELEQYHDEVLHGRLYQNLDSLVDDKLLETGKIDGRTNSYTLTSEAKALLKESVYRRAKACGLEVSAADGGHNE</sequence>
<dbReference type="InterPro" id="IPR036390">
    <property type="entry name" value="WH_DNA-bd_sf"/>
</dbReference>
<evidence type="ECO:0000313" key="4">
    <source>
        <dbReference type="Proteomes" id="UP000019024"/>
    </source>
</evidence>
<dbReference type="KEGG" id="hlr:HALLA_09545"/>
<dbReference type="KEGG" id="hlr:HALLA_09710"/>
<evidence type="ECO:0000259" key="1">
    <source>
        <dbReference type="Pfam" id="PF03551"/>
    </source>
</evidence>
<evidence type="ECO:0000313" key="3">
    <source>
        <dbReference type="EMBL" id="AHF99078.1"/>
    </source>
</evidence>
<accession>W0JKF2</accession>
<dbReference type="InterPro" id="IPR005149">
    <property type="entry name" value="Tscrpt_reg_PadR_N"/>
</dbReference>
<dbReference type="SUPFAM" id="SSF46785">
    <property type="entry name" value="Winged helix' DNA-binding domain"/>
    <property type="match status" value="1"/>
</dbReference>
<organism evidence="3 4">
    <name type="scientific">Halostagnicola larsenii XH-48</name>
    <dbReference type="NCBI Taxonomy" id="797299"/>
    <lineage>
        <taxon>Archaea</taxon>
        <taxon>Methanobacteriati</taxon>
        <taxon>Methanobacteriota</taxon>
        <taxon>Stenosarchaea group</taxon>
        <taxon>Halobacteria</taxon>
        <taxon>Halobacteriales</taxon>
        <taxon>Natrialbaceae</taxon>
        <taxon>Halostagnicola</taxon>
    </lineage>
</organism>
<dbReference type="InterPro" id="IPR036388">
    <property type="entry name" value="WH-like_DNA-bd_sf"/>
</dbReference>
<protein>
    <submittedName>
        <fullName evidence="3">PadR family transcriptional regulator</fullName>
    </submittedName>
</protein>
<keyword evidence="4" id="KW-1185">Reference proteome</keyword>